<dbReference type="SMART" id="SM00773">
    <property type="entry name" value="WGR"/>
    <property type="match status" value="1"/>
</dbReference>
<dbReference type="InterPro" id="IPR008893">
    <property type="entry name" value="WGR_domain"/>
</dbReference>
<dbReference type="Gene3D" id="2.20.140.10">
    <property type="entry name" value="WGR domain"/>
    <property type="match status" value="1"/>
</dbReference>
<organism evidence="2 3">
    <name type="scientific">Pseudanabaena catenata USMAC16</name>
    <dbReference type="NCBI Taxonomy" id="1855837"/>
    <lineage>
        <taxon>Bacteria</taxon>
        <taxon>Bacillati</taxon>
        <taxon>Cyanobacteriota</taxon>
        <taxon>Cyanophyceae</taxon>
        <taxon>Pseudanabaenales</taxon>
        <taxon>Pseudanabaenaceae</taxon>
        <taxon>Pseudanabaena</taxon>
    </lineage>
</organism>
<dbReference type="AlphaFoldDB" id="A0A9X4M813"/>
<sequence>MSEQKTYLELSEGDSGSHKFYEVIVNDTEVSIRYGRIGDRGQTKVSTFATPEKALAEASKKINEKKRKGYELAVMGERQKRSVTRRSGAIAESYNQSRKGRRSPIIQAPVVWRFDTGASALGIYIKDDLCFVGNQAGKISAITHDGKVQIQYKLPDGVKCILADDDWLYAGCDDGNVYDLSGKLPRVAYAIADNVDIFWIDVKDGILAVSDAAGYVTVINHEDESQWSKKSAGDRGWMVRCDEIGVYHGYNNGVTMYDWEDGTEIWSHQVNGLVGFGWQEESSIFASTTTGNVHRFSKKGDVEAVYRCDAYLCSCATAENGKYVFAGDTYGAIYCFNEAGDRLWKLDSGCGASQSMQFFKDHLYIVTHLGYLACIDASEAAILAAQSGTVTETVNIKASTLEDILPSATVETTSDSSQGILVECFQDGSKLRIRVISDGYNQNWKVQFPRDIREAGARYLVDEIRESSNGSFYRTFGDIKRLV</sequence>
<dbReference type="InterPro" id="IPR036930">
    <property type="entry name" value="WGR_dom_sf"/>
</dbReference>
<reference evidence="2" key="1">
    <citation type="submission" date="2019-05" db="EMBL/GenBank/DDBJ databases">
        <title>Whole genome sequencing of Pseudanabaena catenata USMAC16.</title>
        <authorList>
            <person name="Khan Z."/>
            <person name="Omar W.M."/>
            <person name="Convey P."/>
            <person name="Merican F."/>
            <person name="Najimudin N."/>
        </authorList>
    </citation>
    <scope>NUCLEOTIDE SEQUENCE</scope>
    <source>
        <strain evidence="2">USMAC16</strain>
    </source>
</reference>
<evidence type="ECO:0000259" key="1">
    <source>
        <dbReference type="PROSITE" id="PS51977"/>
    </source>
</evidence>
<dbReference type="InterPro" id="IPR015943">
    <property type="entry name" value="WD40/YVTN_repeat-like_dom_sf"/>
</dbReference>
<dbReference type="RefSeq" id="WP_009626649.1">
    <property type="nucleotide sequence ID" value="NZ_VBTY01000053.1"/>
</dbReference>
<name>A0A9X4M813_9CYAN</name>
<dbReference type="InterPro" id="IPR011047">
    <property type="entry name" value="Quinoprotein_ADH-like_sf"/>
</dbReference>
<proteinExistence type="predicted"/>
<evidence type="ECO:0000313" key="3">
    <source>
        <dbReference type="Proteomes" id="UP001152872"/>
    </source>
</evidence>
<protein>
    <submittedName>
        <fullName evidence="2">WGR domain-containing protein</fullName>
    </submittedName>
</protein>
<dbReference type="InterPro" id="IPR049809">
    <property type="entry name" value="YehF/YfeS-like_WGR"/>
</dbReference>
<evidence type="ECO:0000313" key="2">
    <source>
        <dbReference type="EMBL" id="MDG3494569.1"/>
    </source>
</evidence>
<dbReference type="PANTHER" id="PTHR30634:SF13">
    <property type="entry name" value="PROTEIN YEHF"/>
    <property type="match status" value="1"/>
</dbReference>
<dbReference type="CDD" id="cd07996">
    <property type="entry name" value="WGR_MMR_like"/>
    <property type="match status" value="1"/>
</dbReference>
<dbReference type="PANTHER" id="PTHR30634">
    <property type="entry name" value="OUTER MEMBRANE LOLAB LIPOPROTEIN INSERTION APPARATUS"/>
    <property type="match status" value="1"/>
</dbReference>
<dbReference type="SUPFAM" id="SSF50998">
    <property type="entry name" value="Quinoprotein alcohol dehydrogenase-like"/>
    <property type="match status" value="1"/>
</dbReference>
<dbReference type="Pfam" id="PF05406">
    <property type="entry name" value="WGR"/>
    <property type="match status" value="1"/>
</dbReference>
<dbReference type="Proteomes" id="UP001152872">
    <property type="component" value="Unassembled WGS sequence"/>
</dbReference>
<gene>
    <name evidence="2" type="ORF">FEV09_08350</name>
</gene>
<dbReference type="InterPro" id="IPR050458">
    <property type="entry name" value="LolB"/>
</dbReference>
<comment type="caution">
    <text evidence="2">The sequence shown here is derived from an EMBL/GenBank/DDBJ whole genome shotgun (WGS) entry which is preliminary data.</text>
</comment>
<feature type="domain" description="WGR" evidence="1">
    <location>
        <begin position="1"/>
        <end position="83"/>
    </location>
</feature>
<dbReference type="Gene3D" id="2.130.10.10">
    <property type="entry name" value="YVTN repeat-like/Quinoprotein amine dehydrogenase"/>
    <property type="match status" value="2"/>
</dbReference>
<dbReference type="PROSITE" id="PS51977">
    <property type="entry name" value="WGR"/>
    <property type="match status" value="1"/>
</dbReference>
<dbReference type="SUPFAM" id="SSF142921">
    <property type="entry name" value="WGR domain-like"/>
    <property type="match status" value="1"/>
</dbReference>
<keyword evidence="3" id="KW-1185">Reference proteome</keyword>
<accession>A0A9X4M813</accession>
<dbReference type="EMBL" id="VBTY01000053">
    <property type="protein sequence ID" value="MDG3494569.1"/>
    <property type="molecule type" value="Genomic_DNA"/>
</dbReference>